<dbReference type="EMBL" id="WOCE01000018">
    <property type="protein sequence ID" value="KAE9593726.1"/>
    <property type="molecule type" value="Genomic_DNA"/>
</dbReference>
<dbReference type="Proteomes" id="UP000447434">
    <property type="component" value="Chromosome 18"/>
</dbReference>
<keyword evidence="3" id="KW-0539">Nucleus</keyword>
<evidence type="ECO:0000313" key="5">
    <source>
        <dbReference type="Proteomes" id="UP000447434"/>
    </source>
</evidence>
<evidence type="ECO:0000256" key="1">
    <source>
        <dbReference type="ARBA" id="ARBA00004123"/>
    </source>
</evidence>
<dbReference type="GO" id="GO:0005634">
    <property type="term" value="C:nucleus"/>
    <property type="evidence" value="ECO:0007669"/>
    <property type="project" value="UniProtKB-SubCell"/>
</dbReference>
<dbReference type="Pfam" id="PF15699">
    <property type="entry name" value="NPR1_interact"/>
    <property type="match status" value="1"/>
</dbReference>
<gene>
    <name evidence="4" type="ORF">Lalb_Chr18g0046151</name>
</gene>
<dbReference type="InterPro" id="IPR031425">
    <property type="entry name" value="NPR1/NH1-interacting"/>
</dbReference>
<dbReference type="AlphaFoldDB" id="A0A6A5P4W7"/>
<sequence>MDGERRKRKIENEEESDEDKKMEKFFALVKSTKIVLDLFSKEKMNKKVDYEDFIDYEEFRRSNVSITQLAVSSENEVLIEREVAISVAVAPEAETQVKEKAGSDYLDLNLCL</sequence>
<evidence type="ECO:0000256" key="3">
    <source>
        <dbReference type="ARBA" id="ARBA00023242"/>
    </source>
</evidence>
<comment type="similarity">
    <text evidence="2">Belongs to the NPR1-interactor family.</text>
</comment>
<accession>A0A6A5P4W7</accession>
<keyword evidence="5" id="KW-1185">Reference proteome</keyword>
<evidence type="ECO:0000256" key="2">
    <source>
        <dbReference type="ARBA" id="ARBA00009937"/>
    </source>
</evidence>
<organism evidence="4 5">
    <name type="scientific">Lupinus albus</name>
    <name type="common">White lupine</name>
    <name type="synonym">Lupinus termis</name>
    <dbReference type="NCBI Taxonomy" id="3870"/>
    <lineage>
        <taxon>Eukaryota</taxon>
        <taxon>Viridiplantae</taxon>
        <taxon>Streptophyta</taxon>
        <taxon>Embryophyta</taxon>
        <taxon>Tracheophyta</taxon>
        <taxon>Spermatophyta</taxon>
        <taxon>Magnoliopsida</taxon>
        <taxon>eudicotyledons</taxon>
        <taxon>Gunneridae</taxon>
        <taxon>Pentapetalae</taxon>
        <taxon>rosids</taxon>
        <taxon>fabids</taxon>
        <taxon>Fabales</taxon>
        <taxon>Fabaceae</taxon>
        <taxon>Papilionoideae</taxon>
        <taxon>50 kb inversion clade</taxon>
        <taxon>genistoids sensu lato</taxon>
        <taxon>core genistoids</taxon>
        <taxon>Genisteae</taxon>
        <taxon>Lupinus</taxon>
    </lineage>
</organism>
<dbReference type="GO" id="GO:0010112">
    <property type="term" value="P:regulation of systemic acquired resistance"/>
    <property type="evidence" value="ECO:0007669"/>
    <property type="project" value="InterPro"/>
</dbReference>
<evidence type="ECO:0000313" key="4">
    <source>
        <dbReference type="EMBL" id="KAE9593726.1"/>
    </source>
</evidence>
<dbReference type="OrthoDB" id="1304316at2759"/>
<name>A0A6A5P4W7_LUPAL</name>
<comment type="caution">
    <text evidence="4">The sequence shown here is derived from an EMBL/GenBank/DDBJ whole genome shotgun (WGS) entry which is preliminary data.</text>
</comment>
<protein>
    <submittedName>
        <fullName evidence="4">Uncharacterized protein</fullName>
    </submittedName>
</protein>
<proteinExistence type="inferred from homology"/>
<reference evidence="5" key="1">
    <citation type="journal article" date="2020" name="Nat. Commun.">
        <title>Genome sequence of the cluster root forming white lupin.</title>
        <authorList>
            <person name="Hufnagel B."/>
            <person name="Marques A."/>
            <person name="Soriano A."/>
            <person name="Marques L."/>
            <person name="Divol F."/>
            <person name="Doumas P."/>
            <person name="Sallet E."/>
            <person name="Mancinotti D."/>
            <person name="Carrere S."/>
            <person name="Marande W."/>
            <person name="Arribat S."/>
            <person name="Keller J."/>
            <person name="Huneau C."/>
            <person name="Blein T."/>
            <person name="Aime D."/>
            <person name="Laguerre M."/>
            <person name="Taylor J."/>
            <person name="Schubert V."/>
            <person name="Nelson M."/>
            <person name="Geu-Flores F."/>
            <person name="Crespi M."/>
            <person name="Gallardo-Guerrero K."/>
            <person name="Delaux P.-M."/>
            <person name="Salse J."/>
            <person name="Berges H."/>
            <person name="Guyot R."/>
            <person name="Gouzy J."/>
            <person name="Peret B."/>
        </authorList>
    </citation>
    <scope>NUCLEOTIDE SEQUENCE [LARGE SCALE GENOMIC DNA]</scope>
    <source>
        <strain evidence="5">cv. Amiga</strain>
    </source>
</reference>
<comment type="subcellular location">
    <subcellularLocation>
        <location evidence="1">Nucleus</location>
    </subcellularLocation>
</comment>